<sequence length="509" mass="57659">MESEDTKKIQEMKTDLNLLLECLKYQMDNPLSQKEALVTIHSICQQNSDAGVYFREIGGLMFVQNLAKSSEHSMVKEAALYTLGTVAEQDVYCQQTLCTSELFEDLILFLSNDSNTNLKRMSVYVILVLVSNNRVGQTLVRETGCIKVLSQLFRIGLSKYELNLSDKNVFQNYQLWSSVCSTLCVCVNNPQNDENQMLCCSLFPHANDWLINCIKPEIIRPICSFIGLTLANNTYVQKYFISVGGLDVLSQVLVQLESDSLKTLSNAKLAVVVIKTVDACIADNPTFGEVLSKYHIVSKLLALLLHESLDSEEKFSIILTLGHCTEACAEKLSLSLRENAFDENEAEQLKDINMKEKTIEEYWKKAKEILHRIERLEAEGNEEKIQREKFKDDVSSMNINIQNTLKHLHADSIGEDPKAEDVDKSQSRKLQSCKSRGFMSKACANDDQMKTLLKSANPVSACYRESGQNETLCKANSSCNLHLHEETTFGEKRFVSQSRSVYIMFRYNK</sequence>
<dbReference type="PANTHER" id="PTHR14014:SF0">
    <property type="entry name" value="TELOMERE REPEATS-BINDING BOUQUET FORMATION PROTEIN 1"/>
    <property type="match status" value="1"/>
</dbReference>
<dbReference type="Gene3D" id="1.25.10.10">
    <property type="entry name" value="Leucine-rich Repeat Variant"/>
    <property type="match status" value="1"/>
</dbReference>
<comment type="caution">
    <text evidence="2">The sequence shown here is derived from an EMBL/GenBank/DDBJ whole genome shotgun (WGS) entry which is preliminary data.</text>
</comment>
<evidence type="ECO:0000256" key="1">
    <source>
        <dbReference type="SAM" id="Coils"/>
    </source>
</evidence>
<dbReference type="InterPro" id="IPR016024">
    <property type="entry name" value="ARM-type_fold"/>
</dbReference>
<evidence type="ECO:0000313" key="3">
    <source>
        <dbReference type="Proteomes" id="UP000585614"/>
    </source>
</evidence>
<dbReference type="PANTHER" id="PTHR14014">
    <property type="entry name" value="TELOMERE REPEATS-BINDING BOUQUET FORMATION PROTEIN 1"/>
    <property type="match status" value="1"/>
</dbReference>
<proteinExistence type="predicted"/>
<dbReference type="InterPro" id="IPR042359">
    <property type="entry name" value="TERB1"/>
</dbReference>
<dbReference type="InterPro" id="IPR011989">
    <property type="entry name" value="ARM-like"/>
</dbReference>
<dbReference type="SUPFAM" id="SSF48371">
    <property type="entry name" value="ARM repeat"/>
    <property type="match status" value="1"/>
</dbReference>
<evidence type="ECO:0000313" key="2">
    <source>
        <dbReference type="EMBL" id="KAF6289199.1"/>
    </source>
</evidence>
<protein>
    <submittedName>
        <fullName evidence="2">Telomere repeat binding bouquet formation protein 1</fullName>
    </submittedName>
</protein>
<reference evidence="2 3" key="1">
    <citation type="journal article" date="2020" name="Nature">
        <title>Six reference-quality genomes reveal evolution of bat adaptations.</title>
        <authorList>
            <person name="Jebb D."/>
            <person name="Huang Z."/>
            <person name="Pippel M."/>
            <person name="Hughes G.M."/>
            <person name="Lavrichenko K."/>
            <person name="Devanna P."/>
            <person name="Winkler S."/>
            <person name="Jermiin L.S."/>
            <person name="Skirmuntt E.C."/>
            <person name="Katzourakis A."/>
            <person name="Burkitt-Gray L."/>
            <person name="Ray D.A."/>
            <person name="Sullivan K.A.M."/>
            <person name="Roscito J.G."/>
            <person name="Kirilenko B.M."/>
            <person name="Davalos L.M."/>
            <person name="Corthals A.P."/>
            <person name="Power M.L."/>
            <person name="Jones G."/>
            <person name="Ransome R.D."/>
            <person name="Dechmann D.K.N."/>
            <person name="Locatelli A.G."/>
            <person name="Puechmaille S.J."/>
            <person name="Fedrigo O."/>
            <person name="Jarvis E.D."/>
            <person name="Hiller M."/>
            <person name="Vernes S.C."/>
            <person name="Myers E.W."/>
            <person name="Teeling E.C."/>
        </authorList>
    </citation>
    <scope>NUCLEOTIDE SEQUENCE [LARGE SCALE GENOMIC DNA]</scope>
    <source>
        <strain evidence="2">MRhiFer1</strain>
        <tissue evidence="2">Lung</tissue>
    </source>
</reference>
<keyword evidence="1" id="KW-0175">Coiled coil</keyword>
<dbReference type="AlphaFoldDB" id="A0A7J7SLA1"/>
<name>A0A7J7SLA1_RHIFE</name>
<organism evidence="2 3">
    <name type="scientific">Rhinolophus ferrumequinum</name>
    <name type="common">Greater horseshoe bat</name>
    <dbReference type="NCBI Taxonomy" id="59479"/>
    <lineage>
        <taxon>Eukaryota</taxon>
        <taxon>Metazoa</taxon>
        <taxon>Chordata</taxon>
        <taxon>Craniata</taxon>
        <taxon>Vertebrata</taxon>
        <taxon>Euteleostomi</taxon>
        <taxon>Mammalia</taxon>
        <taxon>Eutheria</taxon>
        <taxon>Laurasiatheria</taxon>
        <taxon>Chiroptera</taxon>
        <taxon>Yinpterochiroptera</taxon>
        <taxon>Rhinolophoidea</taxon>
        <taxon>Rhinolophidae</taxon>
        <taxon>Rhinolophinae</taxon>
        <taxon>Rhinolophus</taxon>
    </lineage>
</organism>
<gene>
    <name evidence="2" type="ORF">mRhiFer1_016761</name>
</gene>
<dbReference type="EMBL" id="JACAGC010000022">
    <property type="protein sequence ID" value="KAF6289199.1"/>
    <property type="molecule type" value="Genomic_DNA"/>
</dbReference>
<dbReference type="Proteomes" id="UP000585614">
    <property type="component" value="Unassembled WGS sequence"/>
</dbReference>
<dbReference type="GO" id="GO:0070197">
    <property type="term" value="P:meiotic attachment of telomere to nuclear envelope"/>
    <property type="evidence" value="ECO:0007669"/>
    <property type="project" value="InterPro"/>
</dbReference>
<feature type="coiled-coil region" evidence="1">
    <location>
        <begin position="359"/>
        <end position="393"/>
    </location>
</feature>
<dbReference type="GO" id="GO:0007129">
    <property type="term" value="P:homologous chromosome pairing at meiosis"/>
    <property type="evidence" value="ECO:0007669"/>
    <property type="project" value="TreeGrafter"/>
</dbReference>
<accession>A0A7J7SLA1</accession>